<name>A0A7V8RCZ8_9SPHN</name>
<reference evidence="3 4" key="1">
    <citation type="journal article" date="1994" name="Int. J. Syst. Bacteriol.">
        <title>Phylogenetic positions of novel aerobic, bacteriochlorophyll a-containing bacteria and description of Roseococcus thiosulfatophilus gen. nov., sp. nov., Erythromicrobium ramosum gen. nov., sp. nov., and Erythrobacter litoralis sp. nov.</title>
        <authorList>
            <person name="Yurkov V."/>
            <person name="Stackebrandt E."/>
            <person name="Holmes A."/>
            <person name="Fuerst J.A."/>
            <person name="Hugenholtz P."/>
            <person name="Golecki J."/>
            <person name="Gad'on N."/>
            <person name="Gorlenko V.M."/>
            <person name="Kompantseva E.I."/>
            <person name="Drews G."/>
        </authorList>
    </citation>
    <scope>NUCLEOTIDE SEQUENCE [LARGE SCALE GENOMIC DNA]</scope>
    <source>
        <strain evidence="3 4">KR-99</strain>
    </source>
</reference>
<proteinExistence type="predicted"/>
<feature type="transmembrane region" description="Helical" evidence="2">
    <location>
        <begin position="161"/>
        <end position="182"/>
    </location>
</feature>
<keyword evidence="2" id="KW-0472">Membrane</keyword>
<dbReference type="SUPFAM" id="SSF48452">
    <property type="entry name" value="TPR-like"/>
    <property type="match status" value="1"/>
</dbReference>
<evidence type="ECO:0008006" key="5">
    <source>
        <dbReference type="Google" id="ProtNLM"/>
    </source>
</evidence>
<keyword evidence="4" id="KW-1185">Reference proteome</keyword>
<dbReference type="Gene3D" id="1.25.40.10">
    <property type="entry name" value="Tetratricopeptide repeat domain"/>
    <property type="match status" value="1"/>
</dbReference>
<dbReference type="AlphaFoldDB" id="A0A7V8RCZ8"/>
<feature type="region of interest" description="Disordered" evidence="1">
    <location>
        <begin position="128"/>
        <end position="154"/>
    </location>
</feature>
<comment type="caution">
    <text evidence="3">The sequence shown here is derived from an EMBL/GenBank/DDBJ whole genome shotgun (WGS) entry which is preliminary data.</text>
</comment>
<accession>A0A7V8RCZ8</accession>
<keyword evidence="2" id="KW-1133">Transmembrane helix</keyword>
<sequence length="585" mass="62141">MQNELGLVMRSPEFVRSPVLRRLLEYLVEQTLAGNGERLKAYQIAVDGLGRDDSFDPQSDSYPRVQVGRLRKMLELHYAGLSAQEAAGRHRIVIPVGRYNVELAPMAEPAAAALGAAGPQSLPNPGGNTGAFGGAAGAGEIQGHARSQASSPPPSGIDRGWILWVVRILLLLGLLYVIWLLAKPETASEEAARRDMRGQIAHVTILTEPASGNDALNTAAQIAEMHLQRFEMVAVTSAAHEDVSETERARAYQLVVRGSSAGPGANAPIFLALRHKASGTTLWSYEINHDGTEIAAPDVEQAIGNGISEVARSGGVIIQHQRKLLGGDTSPGYPCLIAYDSFRQSRDPAERAAVSQCLDASAKLFPNESLVLQAQSFLELSRPRGKSMVPLTPTARGRDLAEAALRNNGTSALAQIAVARSAWARGNCPRAIAFARRAIESNPLEPDTLGLAGSLLMACGDYPGAEPVLERASALNEQPGGYQISSLVITRVINGKRPEALQLALSAEKPELETQPNFLLARALALAANGRVAEGRADWRALEKLVGAPSGAPASDVLARFTISPFFARRMQAEAEATGLVPSAG</sequence>
<dbReference type="RefSeq" id="WP_181267092.1">
    <property type="nucleotide sequence ID" value="NZ_BAAAGB010000001.1"/>
</dbReference>
<organism evidence="3 4">
    <name type="scientific">Sphingomonas ursincola</name>
    <dbReference type="NCBI Taxonomy" id="56361"/>
    <lineage>
        <taxon>Bacteria</taxon>
        <taxon>Pseudomonadati</taxon>
        <taxon>Pseudomonadota</taxon>
        <taxon>Alphaproteobacteria</taxon>
        <taxon>Sphingomonadales</taxon>
        <taxon>Sphingomonadaceae</taxon>
        <taxon>Sphingomonas</taxon>
    </lineage>
</organism>
<evidence type="ECO:0000256" key="2">
    <source>
        <dbReference type="SAM" id="Phobius"/>
    </source>
</evidence>
<dbReference type="EMBL" id="VDES01000002">
    <property type="protein sequence ID" value="MBA1374164.1"/>
    <property type="molecule type" value="Genomic_DNA"/>
</dbReference>
<evidence type="ECO:0000256" key="1">
    <source>
        <dbReference type="SAM" id="MobiDB-lite"/>
    </source>
</evidence>
<dbReference type="Proteomes" id="UP000589292">
    <property type="component" value="Unassembled WGS sequence"/>
</dbReference>
<keyword evidence="2" id="KW-0812">Transmembrane</keyword>
<protein>
    <recommendedName>
        <fullName evidence="5">Tetratricopeptide repeat protein</fullName>
    </recommendedName>
</protein>
<feature type="compositionally biased region" description="Gly residues" evidence="1">
    <location>
        <begin position="128"/>
        <end position="137"/>
    </location>
</feature>
<evidence type="ECO:0000313" key="3">
    <source>
        <dbReference type="EMBL" id="MBA1374164.1"/>
    </source>
</evidence>
<gene>
    <name evidence="3" type="ORF">FG486_07425</name>
</gene>
<dbReference type="InterPro" id="IPR011990">
    <property type="entry name" value="TPR-like_helical_dom_sf"/>
</dbReference>
<evidence type="ECO:0000313" key="4">
    <source>
        <dbReference type="Proteomes" id="UP000589292"/>
    </source>
</evidence>